<dbReference type="GO" id="GO:0005634">
    <property type="term" value="C:nucleus"/>
    <property type="evidence" value="ECO:0007669"/>
    <property type="project" value="TreeGrafter"/>
</dbReference>
<gene>
    <name evidence="4" type="ORF">VHEMI04489</name>
</gene>
<dbReference type="InterPro" id="IPR046757">
    <property type="entry name" value="YL1_N"/>
</dbReference>
<dbReference type="PANTHER" id="PTHR13275">
    <property type="entry name" value="YL-1 PROTEIN TRANSCRIPTION FACTOR-LIKE 1"/>
    <property type="match status" value="1"/>
</dbReference>
<feature type="compositionally biased region" description="Low complexity" evidence="2">
    <location>
        <begin position="769"/>
        <end position="797"/>
    </location>
</feature>
<evidence type="ECO:0000313" key="4">
    <source>
        <dbReference type="EMBL" id="CEJ87706.1"/>
    </source>
</evidence>
<evidence type="ECO:0000259" key="3">
    <source>
        <dbReference type="SMART" id="SM00993"/>
    </source>
</evidence>
<feature type="compositionally biased region" description="Basic and acidic residues" evidence="2">
    <location>
        <begin position="419"/>
        <end position="429"/>
    </location>
</feature>
<feature type="compositionally biased region" description="Polar residues" evidence="2">
    <location>
        <begin position="368"/>
        <end position="382"/>
    </location>
</feature>
<keyword evidence="5" id="KW-1185">Reference proteome</keyword>
<organism evidence="4 5">
    <name type="scientific">[Torrubiella] hemipterigena</name>
    <dbReference type="NCBI Taxonomy" id="1531966"/>
    <lineage>
        <taxon>Eukaryota</taxon>
        <taxon>Fungi</taxon>
        <taxon>Dikarya</taxon>
        <taxon>Ascomycota</taxon>
        <taxon>Pezizomycotina</taxon>
        <taxon>Sordariomycetes</taxon>
        <taxon>Hypocreomycetidae</taxon>
        <taxon>Hypocreales</taxon>
        <taxon>Clavicipitaceae</taxon>
        <taxon>Clavicipitaceae incertae sedis</taxon>
        <taxon>'Torrubiella' clade</taxon>
    </lineage>
</organism>
<dbReference type="HOGENOM" id="CLU_008699_2_0_1"/>
<feature type="region of interest" description="Disordered" evidence="2">
    <location>
        <begin position="1"/>
        <end position="143"/>
    </location>
</feature>
<name>A0A0A1TGG1_9HYPO</name>
<protein>
    <submittedName>
        <fullName evidence="4">Putative YL1 nuclear protein</fullName>
    </submittedName>
</protein>
<evidence type="ECO:0000256" key="2">
    <source>
        <dbReference type="SAM" id="MobiDB-lite"/>
    </source>
</evidence>
<dbReference type="AlphaFoldDB" id="A0A0A1TGG1"/>
<dbReference type="EMBL" id="CDHN01000002">
    <property type="protein sequence ID" value="CEJ87706.1"/>
    <property type="molecule type" value="Genomic_DNA"/>
</dbReference>
<feature type="domain" description="Vps72/YL1 C-terminal" evidence="3">
    <location>
        <begin position="652"/>
        <end position="681"/>
    </location>
</feature>
<dbReference type="PANTHER" id="PTHR13275:SF4">
    <property type="entry name" value="VACUOLAR PROTEIN SORTING-ASSOCIATED PROTEIN 72 HOMOLOG"/>
    <property type="match status" value="1"/>
</dbReference>
<dbReference type="STRING" id="1531966.A0A0A1TGG1"/>
<feature type="region of interest" description="Disordered" evidence="2">
    <location>
        <begin position="155"/>
        <end position="193"/>
    </location>
</feature>
<evidence type="ECO:0000256" key="1">
    <source>
        <dbReference type="ARBA" id="ARBA00006832"/>
    </source>
</evidence>
<feature type="compositionally biased region" description="Basic and acidic residues" evidence="2">
    <location>
        <begin position="740"/>
        <end position="768"/>
    </location>
</feature>
<feature type="compositionally biased region" description="Basic and acidic residues" evidence="2">
    <location>
        <begin position="120"/>
        <end position="132"/>
    </location>
</feature>
<feature type="compositionally biased region" description="Basic and acidic residues" evidence="2">
    <location>
        <begin position="217"/>
        <end position="236"/>
    </location>
</feature>
<dbReference type="OrthoDB" id="3942062at2759"/>
<dbReference type="Pfam" id="PF08265">
    <property type="entry name" value="YL1_C"/>
    <property type="match status" value="1"/>
</dbReference>
<feature type="region of interest" description="Disordered" evidence="2">
    <location>
        <begin position="307"/>
        <end position="610"/>
    </location>
</feature>
<sequence>MEGLRYTMEIDENAPERDAALSSSPLSDADSSSGSDSDEQPKIEWLATGRERRSTAGNRMKSMLANEEEPDSDLELLFAEQGDDQGFSDVDAAASDDQMDSSSDEEDNNNNNDAEDLEGERELERQVKERRAAQRKRKAQEAIPVKFRKRVRIDTASVSSSATARPKKKSERASWLPAVADMPTRASSRKTTRISKEQLHQQMVEREARRLKQLAQMEKKQAKLEAMKKPQMTQEDRLREAAIVEERNSKSLNRWEEAEKQREEERLAKLAALNNRTLKGPVITFWSGVGRVGDGWLKNEGYHFMIEEKPKRKPKPPKGKDKDNEKGKEDDATTTTEAGDAPKGAFNPDDKSVIVVKQEDTAAKGTPAPQTEDQTPKPNTEVGQPEVATNGDAMVIDEPVPKNVTENTVEGAEKTTAAETDKPTDKNTDDNSAGAEPTATSEAEKPNKADDQPEKPTSPQNAAGAESKSIEESTPAAAKEIEPESTAPDAKPESKTDTAADETQPKPSTEATGEASVESKDANTTESQDVAMADAAPATVTETTTPVPPQQPVSSTETPKEDQVVGTPQATDPAQSMGPESVPVSKLTSQLPSEAATPVATAPEDTSTGEATTRNAIMFQNFHEPAIRDKQTQTMLLFGRKMSKLPKQPPPAICGVTNTLARYRDPVTKIPFATAAAYVELQRLQSSQYQWSKLLGCWVGSGTVAAKGVPERFLRTARCPTLEEVERIRAKKEQRIAAEKAEKEKANELEKAEKEKKKAAAKDKKKGDAASAAAKTEGTADDPTAATAAAPVEVTAQ</sequence>
<dbReference type="SMART" id="SM00993">
    <property type="entry name" value="YL1_C"/>
    <property type="match status" value="1"/>
</dbReference>
<dbReference type="Proteomes" id="UP000039046">
    <property type="component" value="Unassembled WGS sequence"/>
</dbReference>
<evidence type="ECO:0000313" key="5">
    <source>
        <dbReference type="Proteomes" id="UP000039046"/>
    </source>
</evidence>
<dbReference type="InterPro" id="IPR013272">
    <property type="entry name" value="Vps72/YL1_C"/>
</dbReference>
<feature type="compositionally biased region" description="Acidic residues" evidence="2">
    <location>
        <begin position="97"/>
        <end position="119"/>
    </location>
</feature>
<feature type="compositionally biased region" description="Basic and acidic residues" evidence="2">
    <location>
        <begin position="348"/>
        <end position="362"/>
    </location>
</feature>
<reference evidence="4 5" key="1">
    <citation type="journal article" date="2015" name="Genome Announc.">
        <title>Draft Genome Sequence and Gene Annotation of the Entomopathogenic Fungus Verticillium hemipterigenum.</title>
        <authorList>
            <person name="Horn F."/>
            <person name="Habel A."/>
            <person name="Scharf D.H."/>
            <person name="Dworschak J."/>
            <person name="Brakhage A.A."/>
            <person name="Guthke R."/>
            <person name="Hertweck C."/>
            <person name="Linde J."/>
        </authorList>
    </citation>
    <scope>NUCLEOTIDE SEQUENCE [LARGE SCALE GENOMIC DNA]</scope>
</reference>
<feature type="compositionally biased region" description="Basic and acidic residues" evidence="2">
    <location>
        <begin position="318"/>
        <end position="331"/>
    </location>
</feature>
<feature type="compositionally biased region" description="Low complexity" evidence="2">
    <location>
        <begin position="20"/>
        <end position="35"/>
    </location>
</feature>
<feature type="region of interest" description="Disordered" evidence="2">
    <location>
        <begin position="216"/>
        <end position="236"/>
    </location>
</feature>
<proteinExistence type="inferred from homology"/>
<comment type="similarity">
    <text evidence="1">Belongs to the VPS72/YL1 family.</text>
</comment>
<dbReference type="Pfam" id="PF05764">
    <property type="entry name" value="YL1"/>
    <property type="match status" value="1"/>
</dbReference>
<feature type="compositionally biased region" description="Basic and acidic residues" evidence="2">
    <location>
        <begin position="442"/>
        <end position="454"/>
    </location>
</feature>
<feature type="region of interest" description="Disordered" evidence="2">
    <location>
        <begin position="740"/>
        <end position="797"/>
    </location>
</feature>
<accession>A0A0A1TGG1</accession>
<feature type="compositionally biased region" description="Low complexity" evidence="2">
    <location>
        <begin position="535"/>
        <end position="545"/>
    </location>
</feature>